<keyword evidence="3" id="KW-1185">Reference proteome</keyword>
<sequence length="246" mass="28714">MEKKMEYTVELVLLNPLSGTIIHFPRLARQWFNRPRSVLYPDAYGSVILSRDPSLGSFEVLVFGVYVAYAAQLKFGDEFWTLWKSLENFRCPQSLVFYKDRIFGAGKYGAMCLDFTTGVNGSRRIELRKIIPKQDVFIGLCFLSETTFRELLVVYRHFCREKYEVSKLIESDGQAPCLAPVDNLDGHSIFLSKQKHSICVSNYVGYCRPNSIYYQWQNSYERWKNSSWKIGVVRSIQFQHFLKRFG</sequence>
<comment type="caution">
    <text evidence="2">The sequence shown here is derived from an EMBL/GenBank/DDBJ whole genome shotgun (WGS) entry which is preliminary data.</text>
</comment>
<feature type="domain" description="KIB1-4 beta-propeller" evidence="1">
    <location>
        <begin position="10"/>
        <end position="215"/>
    </location>
</feature>
<dbReference type="AlphaFoldDB" id="A0A8K0HQT4"/>
<dbReference type="EMBL" id="VOIH02000001">
    <property type="protein sequence ID" value="KAF3456015.1"/>
    <property type="molecule type" value="Genomic_DNA"/>
</dbReference>
<evidence type="ECO:0000313" key="3">
    <source>
        <dbReference type="Proteomes" id="UP000796880"/>
    </source>
</evidence>
<dbReference type="Proteomes" id="UP000796880">
    <property type="component" value="Unassembled WGS sequence"/>
</dbReference>
<gene>
    <name evidence="2" type="ORF">FNV43_RR00658</name>
</gene>
<dbReference type="OrthoDB" id="1519185at2759"/>
<name>A0A8K0HQT4_9ROSA</name>
<dbReference type="PANTHER" id="PTHR44259">
    <property type="entry name" value="OS07G0183000 PROTEIN-RELATED"/>
    <property type="match status" value="1"/>
</dbReference>
<protein>
    <recommendedName>
        <fullName evidence="1">KIB1-4 beta-propeller domain-containing protein</fullName>
    </recommendedName>
</protein>
<evidence type="ECO:0000313" key="2">
    <source>
        <dbReference type="EMBL" id="KAF3456015.1"/>
    </source>
</evidence>
<organism evidence="2 3">
    <name type="scientific">Rhamnella rubrinervis</name>
    <dbReference type="NCBI Taxonomy" id="2594499"/>
    <lineage>
        <taxon>Eukaryota</taxon>
        <taxon>Viridiplantae</taxon>
        <taxon>Streptophyta</taxon>
        <taxon>Embryophyta</taxon>
        <taxon>Tracheophyta</taxon>
        <taxon>Spermatophyta</taxon>
        <taxon>Magnoliopsida</taxon>
        <taxon>eudicotyledons</taxon>
        <taxon>Gunneridae</taxon>
        <taxon>Pentapetalae</taxon>
        <taxon>rosids</taxon>
        <taxon>fabids</taxon>
        <taxon>Rosales</taxon>
        <taxon>Rhamnaceae</taxon>
        <taxon>rhamnoid group</taxon>
        <taxon>Rhamneae</taxon>
        <taxon>Rhamnella</taxon>
    </lineage>
</organism>
<accession>A0A8K0HQT4</accession>
<proteinExistence type="predicted"/>
<dbReference type="InterPro" id="IPR050942">
    <property type="entry name" value="F-box_BR-signaling"/>
</dbReference>
<evidence type="ECO:0000259" key="1">
    <source>
        <dbReference type="Pfam" id="PF03478"/>
    </source>
</evidence>
<dbReference type="InterPro" id="IPR005174">
    <property type="entry name" value="KIB1-4_b-propeller"/>
</dbReference>
<dbReference type="Pfam" id="PF03478">
    <property type="entry name" value="Beta-prop_KIB1-4"/>
    <property type="match status" value="1"/>
</dbReference>
<reference evidence="2" key="1">
    <citation type="submission" date="2020-03" db="EMBL/GenBank/DDBJ databases">
        <title>A high-quality chromosome-level genome assembly of a woody plant with both climbing and erect habits, Rhamnella rubrinervis.</title>
        <authorList>
            <person name="Lu Z."/>
            <person name="Yang Y."/>
            <person name="Zhu X."/>
            <person name="Sun Y."/>
        </authorList>
    </citation>
    <scope>NUCLEOTIDE SEQUENCE</scope>
    <source>
        <strain evidence="2">BYM</strain>
        <tissue evidence="2">Leaf</tissue>
    </source>
</reference>